<keyword evidence="2" id="KW-1185">Reference proteome</keyword>
<evidence type="ECO:0000313" key="1">
    <source>
        <dbReference type="EMBL" id="POO03160.1"/>
    </source>
</evidence>
<dbReference type="InParanoid" id="A0A2P5FZD2"/>
<accession>A0A2P5FZD2</accession>
<protein>
    <submittedName>
        <fullName evidence="1">Uncharacterized protein</fullName>
    </submittedName>
</protein>
<evidence type="ECO:0000313" key="2">
    <source>
        <dbReference type="Proteomes" id="UP000237000"/>
    </source>
</evidence>
<reference evidence="2" key="1">
    <citation type="submission" date="2016-06" db="EMBL/GenBank/DDBJ databases">
        <title>Parallel loss of symbiosis genes in relatives of nitrogen-fixing non-legume Parasponia.</title>
        <authorList>
            <person name="Van Velzen R."/>
            <person name="Holmer R."/>
            <person name="Bu F."/>
            <person name="Rutten L."/>
            <person name="Van Zeijl A."/>
            <person name="Liu W."/>
            <person name="Santuari L."/>
            <person name="Cao Q."/>
            <person name="Sharma T."/>
            <person name="Shen D."/>
            <person name="Roswanjaya Y."/>
            <person name="Wardhani T."/>
            <person name="Kalhor M.S."/>
            <person name="Jansen J."/>
            <person name="Van den Hoogen J."/>
            <person name="Gungor B."/>
            <person name="Hartog M."/>
            <person name="Hontelez J."/>
            <person name="Verver J."/>
            <person name="Yang W.-C."/>
            <person name="Schijlen E."/>
            <person name="Repin R."/>
            <person name="Schilthuizen M."/>
            <person name="Schranz E."/>
            <person name="Heidstra R."/>
            <person name="Miyata K."/>
            <person name="Fedorova E."/>
            <person name="Kohlen W."/>
            <person name="Bisseling T."/>
            <person name="Smit S."/>
            <person name="Geurts R."/>
        </authorList>
    </citation>
    <scope>NUCLEOTIDE SEQUENCE [LARGE SCALE GENOMIC DNA]</scope>
    <source>
        <strain evidence="2">cv. RG33-2</strain>
    </source>
</reference>
<dbReference type="OrthoDB" id="10330936at2759"/>
<name>A0A2P5FZD2_TREOI</name>
<organism evidence="1 2">
    <name type="scientific">Trema orientale</name>
    <name type="common">Charcoal tree</name>
    <name type="synonym">Celtis orientalis</name>
    <dbReference type="NCBI Taxonomy" id="63057"/>
    <lineage>
        <taxon>Eukaryota</taxon>
        <taxon>Viridiplantae</taxon>
        <taxon>Streptophyta</taxon>
        <taxon>Embryophyta</taxon>
        <taxon>Tracheophyta</taxon>
        <taxon>Spermatophyta</taxon>
        <taxon>Magnoliopsida</taxon>
        <taxon>eudicotyledons</taxon>
        <taxon>Gunneridae</taxon>
        <taxon>Pentapetalae</taxon>
        <taxon>rosids</taxon>
        <taxon>fabids</taxon>
        <taxon>Rosales</taxon>
        <taxon>Cannabaceae</taxon>
        <taxon>Trema</taxon>
    </lineage>
</organism>
<dbReference type="Proteomes" id="UP000237000">
    <property type="component" value="Unassembled WGS sequence"/>
</dbReference>
<gene>
    <name evidence="1" type="ORF">TorRG33x02_012210</name>
</gene>
<dbReference type="EMBL" id="JXTC01000003">
    <property type="protein sequence ID" value="POO03160.1"/>
    <property type="molecule type" value="Genomic_DNA"/>
</dbReference>
<sequence>MVVHFININFCLVDEKNGLLIKRNQELTENQNFGLGDERLANSKSMGVGESSSFLPRKIEMIFEGLRTN</sequence>
<dbReference type="AlphaFoldDB" id="A0A2P5FZD2"/>
<proteinExistence type="predicted"/>
<comment type="caution">
    <text evidence="1">The sequence shown here is derived from an EMBL/GenBank/DDBJ whole genome shotgun (WGS) entry which is preliminary data.</text>
</comment>